<comment type="caution">
    <text evidence="1">The sequence shown here is derived from an EMBL/GenBank/DDBJ whole genome shotgun (WGS) entry which is preliminary data.</text>
</comment>
<evidence type="ECO:0000313" key="2">
    <source>
        <dbReference type="Proteomes" id="UP000033558"/>
    </source>
</evidence>
<organism evidence="1 2">
    <name type="scientific">Bombilactobacillus mellifer</name>
    <dbReference type="NCBI Taxonomy" id="1218492"/>
    <lineage>
        <taxon>Bacteria</taxon>
        <taxon>Bacillati</taxon>
        <taxon>Bacillota</taxon>
        <taxon>Bacilli</taxon>
        <taxon>Lactobacillales</taxon>
        <taxon>Lactobacillaceae</taxon>
        <taxon>Bombilactobacillus</taxon>
    </lineage>
</organism>
<gene>
    <name evidence="1" type="ORF">JG30_05850</name>
</gene>
<accession>A0A0F4LXT7</accession>
<dbReference type="AlphaFoldDB" id="A0A0F4LXT7"/>
<dbReference type="HOGENOM" id="CLU_163967_2_0_9"/>
<dbReference type="SUPFAM" id="SSF89360">
    <property type="entry name" value="HesB-like domain"/>
    <property type="match status" value="1"/>
</dbReference>
<evidence type="ECO:0000313" key="1">
    <source>
        <dbReference type="EMBL" id="KJY62381.1"/>
    </source>
</evidence>
<evidence type="ECO:0008006" key="3">
    <source>
        <dbReference type="Google" id="ProtNLM"/>
    </source>
</evidence>
<dbReference type="RefSeq" id="WP_046316056.1">
    <property type="nucleotide sequence ID" value="NZ_JAMBJK010000008.1"/>
</dbReference>
<dbReference type="PATRIC" id="fig|1218492.5.peg.711"/>
<keyword evidence="2" id="KW-1185">Reference proteome</keyword>
<protein>
    <recommendedName>
        <fullName evidence="3">Iron-sulfur cluster biosynthesis protein</fullName>
    </recommendedName>
</protein>
<reference evidence="1 2" key="1">
    <citation type="submission" date="2015-01" db="EMBL/GenBank/DDBJ databases">
        <title>Comparative genomics of the lactic acid bacteria isolated from the honey bee gut.</title>
        <authorList>
            <person name="Ellegaard K.M."/>
            <person name="Tamarit D."/>
            <person name="Javelind E."/>
            <person name="Olofsson T."/>
            <person name="Andersson S.G."/>
            <person name="Vasquez A."/>
        </authorList>
    </citation>
    <scope>NUCLEOTIDE SEQUENCE [LARGE SCALE GENOMIC DNA]</scope>
    <source>
        <strain evidence="1 2">Bin4</strain>
    </source>
</reference>
<dbReference type="InterPro" id="IPR035903">
    <property type="entry name" value="HesB-like_dom_sf"/>
</dbReference>
<name>A0A0F4LXT7_9LACO</name>
<dbReference type="Proteomes" id="UP000033558">
    <property type="component" value="Unassembled WGS sequence"/>
</dbReference>
<dbReference type="EMBL" id="JXJQ01000006">
    <property type="protein sequence ID" value="KJY62381.1"/>
    <property type="molecule type" value="Genomic_DNA"/>
</dbReference>
<dbReference type="STRING" id="1218492.JG30_05850"/>
<sequence length="97" mass="11383">MAITISPQAQKWYQDNLELVPGDGIHFYGKVYGKTNVHEGFSLAFIKSKPQQPYYQVQYNGISYYYDDEDVWFFEGLNLAIEYDEQTDSPIYNFSED</sequence>
<proteinExistence type="predicted"/>
<dbReference type="OrthoDB" id="1645729at2"/>